<dbReference type="InterPro" id="IPR001254">
    <property type="entry name" value="Trypsin_dom"/>
</dbReference>
<dbReference type="GO" id="GO:0006508">
    <property type="term" value="P:proteolysis"/>
    <property type="evidence" value="ECO:0007669"/>
    <property type="project" value="UniProtKB-KW"/>
</dbReference>
<dbReference type="PROSITE" id="PS50240">
    <property type="entry name" value="TRYPSIN_DOM"/>
    <property type="match status" value="1"/>
</dbReference>
<keyword evidence="3" id="KW-0645">Protease</keyword>
<sequence length="437" mass="46943">MKKLILPLMLLAFSTAAAEPISMPLVTERLLAKDRAYLLNKPFRAETREVLQTIENRDVLTALSGDVQKEADLAHSTSPSLDHVIVPRLGLYNLARSGIPDANLAQVVPGISKEALIDIATNRRKLDERQIKALATAFASVFKRDGSSIPYLYNPKKMAPDDCPKNSGDGSYDATAKRINSTVCKQRFNVVGALTKLNGTHEEIFCSGTLVNEQWFLTAAHCLIGFSSDSSALGVYVPYFGGKETIYGYGGTQSAGMLRLKALDLIWIQKSQRIDLPNTDADMLAFITAGNDIALINVSGLGFKPNLTAIKISDIGNEPYTIAGYGVTNAAQPMGGTLLEVGTQAHKLSAGEKVVSLDLSLDISKRTAHICGRDSGGPLFAGDLDGREKGPYGIVAISSGIMSKRETDFCVDGTQVFTRLDRPPVKQWLCATAGAGC</sequence>
<dbReference type="InterPro" id="IPR009003">
    <property type="entry name" value="Peptidase_S1_PA"/>
</dbReference>
<dbReference type="PANTHER" id="PTHR24260:SF136">
    <property type="entry name" value="GH08193P-RELATED"/>
    <property type="match status" value="1"/>
</dbReference>
<dbReference type="RefSeq" id="WP_152837825.1">
    <property type="nucleotide sequence ID" value="NZ_WHUG01000003.1"/>
</dbReference>
<protein>
    <submittedName>
        <fullName evidence="3">Trypsin-like serine protease</fullName>
    </submittedName>
</protein>
<feature type="signal peptide" evidence="1">
    <location>
        <begin position="1"/>
        <end position="18"/>
    </location>
</feature>
<dbReference type="EMBL" id="WHUG01000003">
    <property type="protein sequence ID" value="MQA38456.1"/>
    <property type="molecule type" value="Genomic_DNA"/>
</dbReference>
<gene>
    <name evidence="3" type="ORF">GEV02_09870</name>
</gene>
<keyword evidence="1" id="KW-0732">Signal</keyword>
<accession>A0A6A7N0A4</accession>
<reference evidence="3 4" key="1">
    <citation type="submission" date="2019-10" db="EMBL/GenBank/DDBJ databases">
        <title>Two novel species isolated from a subtropical stream in China.</title>
        <authorList>
            <person name="Lu H."/>
        </authorList>
    </citation>
    <scope>NUCLEOTIDE SEQUENCE [LARGE SCALE GENOMIC DNA]</scope>
    <source>
        <strain evidence="3 4">FT29W</strain>
    </source>
</reference>
<evidence type="ECO:0000259" key="2">
    <source>
        <dbReference type="PROSITE" id="PS50240"/>
    </source>
</evidence>
<dbReference type="Proteomes" id="UP000440498">
    <property type="component" value="Unassembled WGS sequence"/>
</dbReference>
<dbReference type="PANTHER" id="PTHR24260">
    <property type="match status" value="1"/>
</dbReference>
<name>A0A6A7N0A4_9BURK</name>
<dbReference type="Pfam" id="PF00089">
    <property type="entry name" value="Trypsin"/>
    <property type="match status" value="1"/>
</dbReference>
<feature type="domain" description="Peptidase S1" evidence="2">
    <location>
        <begin position="205"/>
        <end position="434"/>
    </location>
</feature>
<evidence type="ECO:0000313" key="3">
    <source>
        <dbReference type="EMBL" id="MQA38456.1"/>
    </source>
</evidence>
<proteinExistence type="predicted"/>
<dbReference type="GO" id="GO:0004252">
    <property type="term" value="F:serine-type endopeptidase activity"/>
    <property type="evidence" value="ECO:0007669"/>
    <property type="project" value="InterPro"/>
</dbReference>
<dbReference type="PRINTS" id="PR00722">
    <property type="entry name" value="CHYMOTRYPSIN"/>
</dbReference>
<evidence type="ECO:0000313" key="4">
    <source>
        <dbReference type="Proteomes" id="UP000440498"/>
    </source>
</evidence>
<evidence type="ECO:0000256" key="1">
    <source>
        <dbReference type="SAM" id="SignalP"/>
    </source>
</evidence>
<keyword evidence="4" id="KW-1185">Reference proteome</keyword>
<organism evidence="3 4">
    <name type="scientific">Rugamonas aquatica</name>
    <dbReference type="NCBI Taxonomy" id="2743357"/>
    <lineage>
        <taxon>Bacteria</taxon>
        <taxon>Pseudomonadati</taxon>
        <taxon>Pseudomonadota</taxon>
        <taxon>Betaproteobacteria</taxon>
        <taxon>Burkholderiales</taxon>
        <taxon>Oxalobacteraceae</taxon>
        <taxon>Telluria group</taxon>
        <taxon>Rugamonas</taxon>
    </lineage>
</organism>
<comment type="caution">
    <text evidence="3">The sequence shown here is derived from an EMBL/GenBank/DDBJ whole genome shotgun (WGS) entry which is preliminary data.</text>
</comment>
<dbReference type="PROSITE" id="PS00134">
    <property type="entry name" value="TRYPSIN_HIS"/>
    <property type="match status" value="1"/>
</dbReference>
<dbReference type="InterPro" id="IPR051333">
    <property type="entry name" value="CLIP_Serine_Protease"/>
</dbReference>
<dbReference type="AlphaFoldDB" id="A0A6A7N0A4"/>
<dbReference type="InterPro" id="IPR043504">
    <property type="entry name" value="Peptidase_S1_PA_chymotrypsin"/>
</dbReference>
<dbReference type="InterPro" id="IPR001314">
    <property type="entry name" value="Peptidase_S1A"/>
</dbReference>
<keyword evidence="3" id="KW-0378">Hydrolase</keyword>
<dbReference type="InterPro" id="IPR018114">
    <property type="entry name" value="TRYPSIN_HIS"/>
</dbReference>
<dbReference type="SMART" id="SM00020">
    <property type="entry name" value="Tryp_SPc"/>
    <property type="match status" value="1"/>
</dbReference>
<dbReference type="SUPFAM" id="SSF50494">
    <property type="entry name" value="Trypsin-like serine proteases"/>
    <property type="match status" value="1"/>
</dbReference>
<feature type="chain" id="PRO_5025682534" evidence="1">
    <location>
        <begin position="19"/>
        <end position="437"/>
    </location>
</feature>
<dbReference type="Gene3D" id="2.40.10.10">
    <property type="entry name" value="Trypsin-like serine proteases"/>
    <property type="match status" value="1"/>
</dbReference>